<comment type="caution">
    <text evidence="2">The sequence shown here is derived from an EMBL/GenBank/DDBJ whole genome shotgun (WGS) entry which is preliminary data.</text>
</comment>
<organism evidence="2 3">
    <name type="scientific">Apibacter adventoris</name>
    <dbReference type="NCBI Taxonomy" id="1679466"/>
    <lineage>
        <taxon>Bacteria</taxon>
        <taxon>Pseudomonadati</taxon>
        <taxon>Bacteroidota</taxon>
        <taxon>Flavobacteriia</taxon>
        <taxon>Flavobacteriales</taxon>
        <taxon>Weeksellaceae</taxon>
        <taxon>Apibacter</taxon>
    </lineage>
</organism>
<proteinExistence type="predicted"/>
<protein>
    <submittedName>
        <fullName evidence="2">Uncharacterized protein</fullName>
    </submittedName>
</protein>
<gene>
    <name evidence="2" type="ORF">C4S77_12060</name>
</gene>
<evidence type="ECO:0000313" key="3">
    <source>
        <dbReference type="Proteomes" id="UP000238042"/>
    </source>
</evidence>
<dbReference type="RefSeq" id="WP_105247746.1">
    <property type="nucleotide sequence ID" value="NZ_PSZM01000046.1"/>
</dbReference>
<keyword evidence="3" id="KW-1185">Reference proteome</keyword>
<reference evidence="2 3" key="1">
    <citation type="submission" date="2018-02" db="EMBL/GenBank/DDBJ databases">
        <title>Genome sequences of Apibacter spp., gut symbionts of Asian honey bees.</title>
        <authorList>
            <person name="Kwong W.K."/>
            <person name="Steele M.I."/>
            <person name="Moran N.A."/>
        </authorList>
    </citation>
    <scope>NUCLEOTIDE SEQUENCE [LARGE SCALE GENOMIC DNA]</scope>
    <source>
        <strain evidence="3">wkB301</strain>
    </source>
</reference>
<name>A0A2S8A7Q3_9FLAO</name>
<dbReference type="Pfam" id="PF25589">
    <property type="entry name" value="DUF7935"/>
    <property type="match status" value="1"/>
</dbReference>
<accession>A0A2S8A7Q3</accession>
<keyword evidence="1" id="KW-0812">Transmembrane</keyword>
<keyword evidence="1" id="KW-0472">Membrane</keyword>
<evidence type="ECO:0000313" key="2">
    <source>
        <dbReference type="EMBL" id="PQL90604.1"/>
    </source>
</evidence>
<sequence length="173" mass="20570">MEFTYLFILSYIFILIIIIGTFIYLFNRYCNSEKEKRDFELKQQNLHQILPNKLQAYERMVLFLERIKPTALIKRIPITQDLKRYEYSLIETIQNEFDHNLAQQVYIHPETWEIIFSAKNATQLLINEISQSLNEESTGKTLQEEIIKYSLKDHPFPSSSAIIYLQKDIQSLG</sequence>
<evidence type="ECO:0000256" key="1">
    <source>
        <dbReference type="SAM" id="Phobius"/>
    </source>
</evidence>
<dbReference type="InterPro" id="IPR057695">
    <property type="entry name" value="DUF7935"/>
</dbReference>
<feature type="transmembrane region" description="Helical" evidence="1">
    <location>
        <begin position="6"/>
        <end position="27"/>
    </location>
</feature>
<dbReference type="Proteomes" id="UP000238042">
    <property type="component" value="Unassembled WGS sequence"/>
</dbReference>
<keyword evidence="1" id="KW-1133">Transmembrane helix</keyword>
<dbReference type="AlphaFoldDB" id="A0A2S8A7Q3"/>
<dbReference type="EMBL" id="PSZM01000046">
    <property type="protein sequence ID" value="PQL90604.1"/>
    <property type="molecule type" value="Genomic_DNA"/>
</dbReference>
<dbReference type="OrthoDB" id="1493032at2"/>